<keyword evidence="1" id="KW-0449">Lipoprotein</keyword>
<comment type="caution">
    <text evidence="1">The sequence shown here is derived from an EMBL/GenBank/DDBJ whole genome shotgun (WGS) entry which is preliminary data.</text>
</comment>
<dbReference type="Proteomes" id="UP000325273">
    <property type="component" value="Unassembled WGS sequence"/>
</dbReference>
<reference evidence="1 2" key="1">
    <citation type="submission" date="2019-08" db="EMBL/GenBank/DDBJ databases">
        <title>Paraburkholderia sp. DCY113.</title>
        <authorList>
            <person name="Kang J."/>
        </authorList>
    </citation>
    <scope>NUCLEOTIDE SEQUENCE [LARGE SCALE GENOMIC DNA]</scope>
    <source>
        <strain evidence="1 2">DCY113</strain>
    </source>
</reference>
<keyword evidence="2" id="KW-1185">Reference proteome</keyword>
<gene>
    <name evidence="1" type="ORF">FVF58_42990</name>
</gene>
<protein>
    <submittedName>
        <fullName evidence="1">Type VI secretion lipoprotein TssJ</fullName>
    </submittedName>
</protein>
<evidence type="ECO:0000313" key="2">
    <source>
        <dbReference type="Proteomes" id="UP000325273"/>
    </source>
</evidence>
<sequence length="133" mass="14832">MFSFKGDKVRWDHLTLVAEDDVNNNSPVAVDVVFVTDDTMLARIAELPASKWFAARQDLANTFPKSLRYKSWELVPGQRIELTGDTFGRPRVAAAFLFANYTDPGAHRVRIEQLGGDLAVQLNTSTFTVSTVK</sequence>
<accession>A0A5B0G5X4</accession>
<dbReference type="EMBL" id="VTUZ01000052">
    <property type="protein sequence ID" value="KAA0998933.1"/>
    <property type="molecule type" value="Genomic_DNA"/>
</dbReference>
<dbReference type="AlphaFoldDB" id="A0A5B0G5X4"/>
<evidence type="ECO:0000313" key="1">
    <source>
        <dbReference type="EMBL" id="KAA0998933.1"/>
    </source>
</evidence>
<proteinExistence type="predicted"/>
<organism evidence="1 2">
    <name type="scientific">Paraburkholderia panacisoli</name>
    <dbReference type="NCBI Taxonomy" id="2603818"/>
    <lineage>
        <taxon>Bacteria</taxon>
        <taxon>Pseudomonadati</taxon>
        <taxon>Pseudomonadota</taxon>
        <taxon>Betaproteobacteria</taxon>
        <taxon>Burkholderiales</taxon>
        <taxon>Burkholderiaceae</taxon>
        <taxon>Paraburkholderia</taxon>
    </lineage>
</organism>
<name>A0A5B0G5X4_9BURK</name>